<dbReference type="InterPro" id="IPR016187">
    <property type="entry name" value="CTDL_fold"/>
</dbReference>
<proteinExistence type="predicted"/>
<feature type="domain" description="C-type lectin" evidence="1">
    <location>
        <begin position="52"/>
        <end position="127"/>
    </location>
</feature>
<protein>
    <recommendedName>
        <fullName evidence="1">C-type lectin domain-containing protein</fullName>
    </recommendedName>
</protein>
<dbReference type="InterPro" id="IPR001304">
    <property type="entry name" value="C-type_lectin-like"/>
</dbReference>
<dbReference type="Gene3D" id="3.10.100.10">
    <property type="entry name" value="Mannose-Binding Protein A, subunit A"/>
    <property type="match status" value="1"/>
</dbReference>
<keyword evidence="3" id="KW-1185">Reference proteome</keyword>
<dbReference type="STRING" id="30732.ENSOMEP00000031127"/>
<reference evidence="2" key="1">
    <citation type="submission" date="2025-08" db="UniProtKB">
        <authorList>
            <consortium name="Ensembl"/>
        </authorList>
    </citation>
    <scope>IDENTIFICATION</scope>
</reference>
<evidence type="ECO:0000259" key="1">
    <source>
        <dbReference type="PROSITE" id="PS50041"/>
    </source>
</evidence>
<dbReference type="Pfam" id="PF00059">
    <property type="entry name" value="Lectin_C"/>
    <property type="match status" value="1"/>
</dbReference>
<dbReference type="PROSITE" id="PS50041">
    <property type="entry name" value="C_TYPE_LECTIN_2"/>
    <property type="match status" value="1"/>
</dbReference>
<dbReference type="Ensembl" id="ENSOMET00000033502.1">
    <property type="protein sequence ID" value="ENSOMEP00000031127.1"/>
    <property type="gene ID" value="ENSOMEG00000015772.1"/>
</dbReference>
<reference evidence="2" key="2">
    <citation type="submission" date="2025-09" db="UniProtKB">
        <authorList>
            <consortium name="Ensembl"/>
        </authorList>
    </citation>
    <scope>IDENTIFICATION</scope>
</reference>
<dbReference type="PaxDb" id="30732-ENSOMEP00000031127"/>
<dbReference type="SUPFAM" id="SSF56436">
    <property type="entry name" value="C-type lectin-like"/>
    <property type="match status" value="1"/>
</dbReference>
<dbReference type="Proteomes" id="UP000261560">
    <property type="component" value="Unplaced"/>
</dbReference>
<evidence type="ECO:0000313" key="2">
    <source>
        <dbReference type="Ensembl" id="ENSOMEP00000031127.1"/>
    </source>
</evidence>
<organism evidence="2 3">
    <name type="scientific">Oryzias melastigma</name>
    <name type="common">Marine medaka</name>
    <dbReference type="NCBI Taxonomy" id="30732"/>
    <lineage>
        <taxon>Eukaryota</taxon>
        <taxon>Metazoa</taxon>
        <taxon>Chordata</taxon>
        <taxon>Craniata</taxon>
        <taxon>Vertebrata</taxon>
        <taxon>Euteleostomi</taxon>
        <taxon>Actinopterygii</taxon>
        <taxon>Neopterygii</taxon>
        <taxon>Teleostei</taxon>
        <taxon>Neoteleostei</taxon>
        <taxon>Acanthomorphata</taxon>
        <taxon>Ovalentaria</taxon>
        <taxon>Atherinomorphae</taxon>
        <taxon>Beloniformes</taxon>
        <taxon>Adrianichthyidae</taxon>
        <taxon>Oryziinae</taxon>
        <taxon>Oryzias</taxon>
    </lineage>
</organism>
<evidence type="ECO:0000313" key="3">
    <source>
        <dbReference type="Proteomes" id="UP000261560"/>
    </source>
</evidence>
<dbReference type="GeneTree" id="ENSGT01110000267403"/>
<dbReference type="SMART" id="SM00034">
    <property type="entry name" value="CLECT"/>
    <property type="match status" value="1"/>
</dbReference>
<dbReference type="PANTHER" id="PTHR45784:SF3">
    <property type="entry name" value="C-TYPE LECTIN DOMAIN FAMILY 4 MEMBER K-LIKE-RELATED"/>
    <property type="match status" value="1"/>
</dbReference>
<dbReference type="AlphaFoldDB" id="A0A3B3DM01"/>
<name>A0A3B3DM01_ORYME</name>
<sequence length="168" mass="19553">PLTLFCLFSLTLRDSNLSLGLQNILLFENPLLSYFYILSGSNVTFVHIDTFMTWPEAQKYCREHYTDLASVRSSAENQKIMDLKPAEEDVWIGLSKTSWTWSNGSTTTFYYWNDGEPNDQTAVCAMIMSYLLLQHSTYRPFLHQPLVGIFEPQSVHSPFCFFLRFFLF</sequence>
<dbReference type="InterPro" id="IPR016186">
    <property type="entry name" value="C-type_lectin-like/link_sf"/>
</dbReference>
<dbReference type="PANTHER" id="PTHR45784">
    <property type="entry name" value="C-TYPE LECTIN DOMAIN FAMILY 20 MEMBER A-RELATED"/>
    <property type="match status" value="1"/>
</dbReference>
<accession>A0A3B3DM01</accession>